<evidence type="ECO:0000256" key="3">
    <source>
        <dbReference type="ARBA" id="ARBA00022840"/>
    </source>
</evidence>
<reference evidence="8 9" key="1">
    <citation type="submission" date="2020-05" db="EMBL/GenBank/DDBJ databases">
        <title>Genome sequence of Kribbella sandramycini ATCC 39419.</title>
        <authorList>
            <person name="Maclea K.S."/>
            <person name="Fair J.L."/>
        </authorList>
    </citation>
    <scope>NUCLEOTIDE SEQUENCE [LARGE SCALE GENOMIC DNA]</scope>
    <source>
        <strain evidence="8 9">ATCC 39419</strain>
    </source>
</reference>
<keyword evidence="5" id="KW-1133">Transmembrane helix</keyword>
<feature type="region of interest" description="Disordered" evidence="4">
    <location>
        <begin position="253"/>
        <end position="273"/>
    </location>
</feature>
<keyword evidence="8" id="KW-0808">Transferase</keyword>
<feature type="compositionally biased region" description="Polar residues" evidence="4">
    <location>
        <begin position="255"/>
        <end position="267"/>
    </location>
</feature>
<keyword evidence="5" id="KW-0812">Transmembrane</keyword>
<accession>A0A7Y4KWN3</accession>
<protein>
    <submittedName>
        <fullName evidence="8">Protein kinase</fullName>
    </submittedName>
</protein>
<feature type="transmembrane region" description="Helical" evidence="5">
    <location>
        <begin position="292"/>
        <end position="317"/>
    </location>
</feature>
<keyword evidence="8" id="KW-0418">Kinase</keyword>
<name>A0A7Y4KWN3_9ACTN</name>
<dbReference type="PROSITE" id="PS50011">
    <property type="entry name" value="PROTEIN_KINASE_DOM"/>
    <property type="match status" value="1"/>
</dbReference>
<feature type="domain" description="Protein kinase" evidence="6">
    <location>
        <begin position="9"/>
        <end position="387"/>
    </location>
</feature>
<feature type="region of interest" description="Disordered" evidence="4">
    <location>
        <begin position="318"/>
        <end position="352"/>
    </location>
</feature>
<dbReference type="Gene3D" id="1.10.510.10">
    <property type="entry name" value="Transferase(Phosphotransferase) domain 1"/>
    <property type="match status" value="1"/>
</dbReference>
<evidence type="ECO:0000313" key="9">
    <source>
        <dbReference type="Proteomes" id="UP000534306"/>
    </source>
</evidence>
<dbReference type="Pfam" id="PF00069">
    <property type="entry name" value="Pkinase"/>
    <property type="match status" value="1"/>
</dbReference>
<dbReference type="GO" id="GO:0005524">
    <property type="term" value="F:ATP binding"/>
    <property type="evidence" value="ECO:0007669"/>
    <property type="project" value="UniProtKB-KW"/>
</dbReference>
<evidence type="ECO:0000256" key="5">
    <source>
        <dbReference type="SAM" id="Phobius"/>
    </source>
</evidence>
<keyword evidence="2" id="KW-0547">Nucleotide-binding</keyword>
<evidence type="ECO:0000256" key="2">
    <source>
        <dbReference type="ARBA" id="ARBA00022741"/>
    </source>
</evidence>
<evidence type="ECO:0000256" key="4">
    <source>
        <dbReference type="SAM" id="MobiDB-lite"/>
    </source>
</evidence>
<evidence type="ECO:0000259" key="6">
    <source>
        <dbReference type="PROSITE" id="PS50011"/>
    </source>
</evidence>
<keyword evidence="3" id="KW-0067">ATP-binding</keyword>
<evidence type="ECO:0000313" key="7">
    <source>
        <dbReference type="EMBL" id="MBB6568362.1"/>
    </source>
</evidence>
<comment type="caution">
    <text evidence="8">The sequence shown here is derived from an EMBL/GenBank/DDBJ whole genome shotgun (WGS) entry which is preliminary data.</text>
</comment>
<organism evidence="8 9">
    <name type="scientific">Kribbella sandramycini</name>
    <dbReference type="NCBI Taxonomy" id="60450"/>
    <lineage>
        <taxon>Bacteria</taxon>
        <taxon>Bacillati</taxon>
        <taxon>Actinomycetota</taxon>
        <taxon>Actinomycetes</taxon>
        <taxon>Propionibacteriales</taxon>
        <taxon>Kribbellaceae</taxon>
        <taxon>Kribbella</taxon>
    </lineage>
</organism>
<dbReference type="SMART" id="SM00220">
    <property type="entry name" value="S_TKc"/>
    <property type="match status" value="1"/>
</dbReference>
<dbReference type="InterPro" id="IPR000719">
    <property type="entry name" value="Prot_kinase_dom"/>
</dbReference>
<dbReference type="InterPro" id="IPR051931">
    <property type="entry name" value="PAK3-like"/>
</dbReference>
<proteinExistence type="inferred from homology"/>
<evidence type="ECO:0000256" key="1">
    <source>
        <dbReference type="ARBA" id="ARBA00008874"/>
    </source>
</evidence>
<keyword evidence="9" id="KW-1185">Reference proteome</keyword>
<dbReference type="InterPro" id="IPR011009">
    <property type="entry name" value="Kinase-like_dom_sf"/>
</dbReference>
<reference evidence="7 10" key="2">
    <citation type="submission" date="2020-08" db="EMBL/GenBank/DDBJ databases">
        <title>Sequencing the genomes of 1000 actinobacteria strains.</title>
        <authorList>
            <person name="Klenk H.-P."/>
        </authorList>
    </citation>
    <scope>NUCLEOTIDE SEQUENCE [LARGE SCALE GENOMIC DNA]</scope>
    <source>
        <strain evidence="7 10">DSM 15626</strain>
    </source>
</reference>
<dbReference type="EMBL" id="JABJRC010000001">
    <property type="protein sequence ID" value="NOL39046.1"/>
    <property type="molecule type" value="Genomic_DNA"/>
</dbReference>
<keyword evidence="5" id="KW-0472">Membrane</keyword>
<evidence type="ECO:0000313" key="8">
    <source>
        <dbReference type="EMBL" id="NOL39046.1"/>
    </source>
</evidence>
<dbReference type="PANTHER" id="PTHR45832:SF22">
    <property type="entry name" value="SERINE_THREONINE-PROTEIN KINASE SAMKA-RELATED"/>
    <property type="match status" value="1"/>
</dbReference>
<dbReference type="EMBL" id="JACHKF010000001">
    <property type="protein sequence ID" value="MBB6568362.1"/>
    <property type="molecule type" value="Genomic_DNA"/>
</dbReference>
<dbReference type="PANTHER" id="PTHR45832">
    <property type="entry name" value="SERINE/THREONINE-PROTEIN KINASE SAMKA-RELATED-RELATED"/>
    <property type="match status" value="1"/>
</dbReference>
<feature type="compositionally biased region" description="Polar residues" evidence="4">
    <location>
        <begin position="335"/>
        <end position="344"/>
    </location>
</feature>
<dbReference type="AlphaFoldDB" id="A0A7Y4KWN3"/>
<sequence>MELDDLAGYRLRRRLGSGSAGAVWQVRDLASGRNAVLKRIPVTAIHRQEQFRDDLLILQRIRHPHLANVLEVREFAAEWLVFSQHVAAGSLAQLLTRRGKLSPGELVTLLSPLTDVLFHLNRTGLVHGRITPANILFDADGRPVLTDVALHTRNLRPLTSARFPDPSTPNDYLALAALTDTCAEPSSLFPPSLFTDTPPQKLPNHLLTLAAPEPIAFPTPEPTPNDPLARLTRTHVIHPAQSQLIGTTHLEPAVTWSTPNDSPTTPRAQPPPSLPARLIHTLRLRTHTAHPAYGVLAAVALGAAVVLALGLAAQGVLTTTPRPTSSPRTTEPTAALSNPSRPSQTPTPPHSATRAAVDWLAVLQALDAQRAQAFASLDLESLDRIYMPNTQPWRSDRALLTTYRRKGIRIRNLQIQIDGNTVVRQSTTSVTLRTTDHLAQGQAITRTGATTKLPPGSPTTRLITLTLTPPPNPTWRIESITPA</sequence>
<dbReference type="RefSeq" id="WP_171670541.1">
    <property type="nucleotide sequence ID" value="NZ_BAAAGT010000007.1"/>
</dbReference>
<dbReference type="SUPFAM" id="SSF56112">
    <property type="entry name" value="Protein kinase-like (PK-like)"/>
    <property type="match status" value="1"/>
</dbReference>
<dbReference type="Proteomes" id="UP000553957">
    <property type="component" value="Unassembled WGS sequence"/>
</dbReference>
<evidence type="ECO:0000313" key="10">
    <source>
        <dbReference type="Proteomes" id="UP000553957"/>
    </source>
</evidence>
<gene>
    <name evidence="7" type="ORF">HNR71_003999</name>
    <name evidence="8" type="ORF">HPO96_02185</name>
</gene>
<dbReference type="Proteomes" id="UP000534306">
    <property type="component" value="Unassembled WGS sequence"/>
</dbReference>
<comment type="similarity">
    <text evidence="1">Belongs to the protein kinase superfamily. STE Ser/Thr protein kinase family. STE20 subfamily.</text>
</comment>
<feature type="compositionally biased region" description="Low complexity" evidence="4">
    <location>
        <begin position="318"/>
        <end position="333"/>
    </location>
</feature>
<dbReference type="GO" id="GO:0004672">
    <property type="term" value="F:protein kinase activity"/>
    <property type="evidence" value="ECO:0007669"/>
    <property type="project" value="InterPro"/>
</dbReference>